<sequence length="236" mass="27129">MESERRNKREQYGTFCGHNNDKDYYGPNADWGWASLRGGHGDDVEDQDSTSEHCQPTFEDAPDAETYLNRVEQGESSQAGENRKQSTDDGLSSFHTRHANSRAEDVEAETRFKKYLETSRQRNWAQEEAEVIADLERRYAQRVTTETRPQPEVAQAQPHGNRRGKGKEPATTNETAHLQEESDIQHKAAEHPQENAHPQSENGERRKSNKHRVGQVHGVYERIVCHPQEVIQWREA</sequence>
<gene>
    <name evidence="2" type="ORF">N0V87_008657</name>
</gene>
<feature type="compositionally biased region" description="Basic and acidic residues" evidence="1">
    <location>
        <begin position="177"/>
        <end position="194"/>
    </location>
</feature>
<evidence type="ECO:0000313" key="3">
    <source>
        <dbReference type="Proteomes" id="UP001140562"/>
    </source>
</evidence>
<name>A0A9W8WSN1_9PLEO</name>
<evidence type="ECO:0000256" key="1">
    <source>
        <dbReference type="SAM" id="MobiDB-lite"/>
    </source>
</evidence>
<comment type="caution">
    <text evidence="2">The sequence shown here is derived from an EMBL/GenBank/DDBJ whole genome shotgun (WGS) entry which is preliminary data.</text>
</comment>
<protein>
    <submittedName>
        <fullName evidence="2">Uncharacterized protein</fullName>
    </submittedName>
</protein>
<accession>A0A9W8WSN1</accession>
<feature type="region of interest" description="Disordered" evidence="1">
    <location>
        <begin position="141"/>
        <end position="216"/>
    </location>
</feature>
<evidence type="ECO:0000313" key="2">
    <source>
        <dbReference type="EMBL" id="KAJ4332096.1"/>
    </source>
</evidence>
<reference evidence="2" key="1">
    <citation type="submission" date="2022-10" db="EMBL/GenBank/DDBJ databases">
        <title>Tapping the CABI collections for fungal endophytes: first genome assemblies for Collariella, Neodidymelliopsis, Ascochyta clinopodiicola, Didymella pomorum, Didymosphaeria variabile, Neocosmospora piperis and Neocucurbitaria cava.</title>
        <authorList>
            <person name="Hill R."/>
        </authorList>
    </citation>
    <scope>NUCLEOTIDE SEQUENCE</scope>
    <source>
        <strain evidence="2">IMI 360193</strain>
    </source>
</reference>
<dbReference type="EMBL" id="JAPEUV010000128">
    <property type="protein sequence ID" value="KAJ4332096.1"/>
    <property type="molecule type" value="Genomic_DNA"/>
</dbReference>
<dbReference type="Proteomes" id="UP001140562">
    <property type="component" value="Unassembled WGS sequence"/>
</dbReference>
<dbReference type="OrthoDB" id="10487710at2759"/>
<feature type="compositionally biased region" description="Basic and acidic residues" evidence="1">
    <location>
        <begin position="1"/>
        <end position="11"/>
    </location>
</feature>
<keyword evidence="3" id="KW-1185">Reference proteome</keyword>
<feature type="region of interest" description="Disordered" evidence="1">
    <location>
        <begin position="1"/>
        <end position="108"/>
    </location>
</feature>
<organism evidence="2 3">
    <name type="scientific">Didymella glomerata</name>
    <dbReference type="NCBI Taxonomy" id="749621"/>
    <lineage>
        <taxon>Eukaryota</taxon>
        <taxon>Fungi</taxon>
        <taxon>Dikarya</taxon>
        <taxon>Ascomycota</taxon>
        <taxon>Pezizomycotina</taxon>
        <taxon>Dothideomycetes</taxon>
        <taxon>Pleosporomycetidae</taxon>
        <taxon>Pleosporales</taxon>
        <taxon>Pleosporineae</taxon>
        <taxon>Didymellaceae</taxon>
        <taxon>Didymella</taxon>
    </lineage>
</organism>
<dbReference type="AlphaFoldDB" id="A0A9W8WSN1"/>
<proteinExistence type="predicted"/>